<dbReference type="Gene3D" id="3.40.30.10">
    <property type="entry name" value="Glutaredoxin"/>
    <property type="match status" value="1"/>
</dbReference>
<dbReference type="InterPro" id="IPR012336">
    <property type="entry name" value="Thioredoxin-like_fold"/>
</dbReference>
<dbReference type="SUPFAM" id="SSF52833">
    <property type="entry name" value="Thioredoxin-like"/>
    <property type="match status" value="1"/>
</dbReference>
<name>A0ABT5K7Y0_9BURK</name>
<dbReference type="Pfam" id="PF13462">
    <property type="entry name" value="Thioredoxin_4"/>
    <property type="match status" value="1"/>
</dbReference>
<comment type="caution">
    <text evidence="2">The sequence shown here is derived from an EMBL/GenBank/DDBJ whole genome shotgun (WGS) entry which is preliminary data.</text>
</comment>
<organism evidence="2 3">
    <name type="scientific">Roseateles albus</name>
    <dbReference type="NCBI Taxonomy" id="2987525"/>
    <lineage>
        <taxon>Bacteria</taxon>
        <taxon>Pseudomonadati</taxon>
        <taxon>Pseudomonadota</taxon>
        <taxon>Betaproteobacteria</taxon>
        <taxon>Burkholderiales</taxon>
        <taxon>Sphaerotilaceae</taxon>
        <taxon>Roseateles</taxon>
    </lineage>
</organism>
<dbReference type="InterPro" id="IPR051470">
    <property type="entry name" value="Thiol:disulfide_interchange"/>
</dbReference>
<gene>
    <name evidence="2" type="ORF">PRZ03_00205</name>
</gene>
<dbReference type="PANTHER" id="PTHR35272">
    <property type="entry name" value="THIOL:DISULFIDE INTERCHANGE PROTEIN DSBC-RELATED"/>
    <property type="match status" value="1"/>
</dbReference>
<dbReference type="InterPro" id="IPR036249">
    <property type="entry name" value="Thioredoxin-like_sf"/>
</dbReference>
<proteinExistence type="predicted"/>
<evidence type="ECO:0000313" key="3">
    <source>
        <dbReference type="Proteomes" id="UP001221189"/>
    </source>
</evidence>
<reference evidence="2 3" key="1">
    <citation type="submission" date="2022-10" db="EMBL/GenBank/DDBJ databases">
        <title>Paucibacter sp. hw1 Genome sequencing.</title>
        <authorList>
            <person name="Park S."/>
        </authorList>
    </citation>
    <scope>NUCLEOTIDE SEQUENCE [LARGE SCALE GENOMIC DNA]</scope>
    <source>
        <strain evidence="3">hw1</strain>
    </source>
</reference>
<dbReference type="Proteomes" id="UP001221189">
    <property type="component" value="Unassembled WGS sequence"/>
</dbReference>
<evidence type="ECO:0000259" key="1">
    <source>
        <dbReference type="Pfam" id="PF13462"/>
    </source>
</evidence>
<keyword evidence="3" id="KW-1185">Reference proteome</keyword>
<evidence type="ECO:0000313" key="2">
    <source>
        <dbReference type="EMBL" id="MDC8769973.1"/>
    </source>
</evidence>
<feature type="domain" description="Thioredoxin-like fold" evidence="1">
    <location>
        <begin position="90"/>
        <end position="239"/>
    </location>
</feature>
<sequence length="254" mass="27203">MPSKQHCFVSRREGLGLLGAGLMSFTILPPTFAAQASASELERALEKLLKERPELVREALNTLEQREAAAKLRSDQALLSSSAKAIYTEVGSTVLGNPAGDVTLVEFIDYRCGYCKHVQAEINKLIQSDRHLRVLVKHLPILGPDSLAAAHLVLAAGQGPAAQQLHQRLMASTQLDAASLQAFAPKAKAAAVDKAGIARGLNEVRQLAERLSIDGTPALLVGDQLMRGAVEPAQLQAAILATRHRQGKNPHARV</sequence>
<protein>
    <submittedName>
        <fullName evidence="2">Thioredoxin domain-containing protein</fullName>
    </submittedName>
</protein>
<dbReference type="PANTHER" id="PTHR35272:SF3">
    <property type="entry name" value="THIOL:DISULFIDE INTERCHANGE PROTEIN DSBC"/>
    <property type="match status" value="1"/>
</dbReference>
<accession>A0ABT5K7Y0</accession>
<dbReference type="EMBL" id="JAQQXT010000001">
    <property type="protein sequence ID" value="MDC8769973.1"/>
    <property type="molecule type" value="Genomic_DNA"/>
</dbReference>